<proteinExistence type="inferred from homology"/>
<feature type="transmembrane region" description="Helical" evidence="12">
    <location>
        <begin position="12"/>
        <end position="34"/>
    </location>
</feature>
<keyword evidence="6 12" id="KW-1133">Transmembrane helix</keyword>
<evidence type="ECO:0000256" key="4">
    <source>
        <dbReference type="ARBA" id="ARBA00022692"/>
    </source>
</evidence>
<keyword evidence="8 12" id="KW-0472">Membrane</keyword>
<dbReference type="EMBL" id="MHST01000012">
    <property type="protein sequence ID" value="OHA49222.1"/>
    <property type="molecule type" value="Genomic_DNA"/>
</dbReference>
<evidence type="ECO:0000256" key="12">
    <source>
        <dbReference type="HAMAP-Rule" id="MF_01398"/>
    </source>
</evidence>
<dbReference type="HAMAP" id="MF_01398">
    <property type="entry name" value="ATP_synth_b_bprime"/>
    <property type="match status" value="1"/>
</dbReference>
<comment type="function">
    <text evidence="12">Component of the F(0) channel, it forms part of the peripheral stalk, linking F(1) to F(0).</text>
</comment>
<reference evidence="15 16" key="1">
    <citation type="journal article" date="2016" name="Nat. Commun.">
        <title>Thousands of microbial genomes shed light on interconnected biogeochemical processes in an aquifer system.</title>
        <authorList>
            <person name="Anantharaman K."/>
            <person name="Brown C.T."/>
            <person name="Hug L.A."/>
            <person name="Sharon I."/>
            <person name="Castelle C.J."/>
            <person name="Probst A.J."/>
            <person name="Thomas B.C."/>
            <person name="Singh A."/>
            <person name="Wilkins M.J."/>
            <person name="Karaoz U."/>
            <person name="Brodie E.L."/>
            <person name="Williams K.H."/>
            <person name="Hubbard S.S."/>
            <person name="Banfield J.F."/>
        </authorList>
    </citation>
    <scope>NUCLEOTIDE SEQUENCE [LARGE SCALE GENOMIC DNA]</scope>
    <source>
        <strain evidence="16">RIFCSPHIGHO2_01_FULL_58_15</strain>
    </source>
</reference>
<keyword evidence="14" id="KW-0175">Coiled coil</keyword>
<dbReference type="GO" id="GO:0046933">
    <property type="term" value="F:proton-transporting ATP synthase activity, rotational mechanism"/>
    <property type="evidence" value="ECO:0007669"/>
    <property type="project" value="UniProtKB-UniRule"/>
</dbReference>
<feature type="coiled-coil region" evidence="14">
    <location>
        <begin position="66"/>
        <end position="119"/>
    </location>
</feature>
<accession>A0A1G2PNP1</accession>
<evidence type="ECO:0000256" key="2">
    <source>
        <dbReference type="ARBA" id="ARBA00022448"/>
    </source>
</evidence>
<keyword evidence="3 12" id="KW-0138">CF(0)</keyword>
<keyword evidence="7 12" id="KW-0406">Ion transport</keyword>
<dbReference type="AlphaFoldDB" id="A0A1G2PNP1"/>
<evidence type="ECO:0000256" key="5">
    <source>
        <dbReference type="ARBA" id="ARBA00022781"/>
    </source>
</evidence>
<evidence type="ECO:0000256" key="3">
    <source>
        <dbReference type="ARBA" id="ARBA00022547"/>
    </source>
</evidence>
<evidence type="ECO:0000313" key="16">
    <source>
        <dbReference type="Proteomes" id="UP000178690"/>
    </source>
</evidence>
<dbReference type="InterPro" id="IPR002146">
    <property type="entry name" value="ATP_synth_b/b'su_bac/chlpt"/>
</dbReference>
<comment type="subcellular location">
    <subcellularLocation>
        <location evidence="12">Cell membrane</location>
        <topology evidence="12">Single-pass membrane protein</topology>
    </subcellularLocation>
    <subcellularLocation>
        <location evidence="11">Endomembrane system</location>
        <topology evidence="11">Single-pass membrane protein</topology>
    </subcellularLocation>
</comment>
<keyword evidence="9 12" id="KW-0066">ATP synthesis</keyword>
<name>A0A1G2PNP1_TERXR</name>
<comment type="function">
    <text evidence="10 12">F(1)F(0) ATP synthase produces ATP from ADP in the presence of a proton or sodium gradient. F-type ATPases consist of two structural domains, F(1) containing the extramembraneous catalytic core and F(0) containing the membrane proton channel, linked together by a central stalk and a peripheral stalk. During catalysis, ATP synthesis in the catalytic domain of F(1) is coupled via a rotary mechanism of the central stalk subunits to proton translocation.</text>
</comment>
<comment type="subunit">
    <text evidence="12">F-type ATPases have 2 components, F(1) - the catalytic core - and F(0) - the membrane proton channel. F(1) has five subunits: alpha(3), beta(3), gamma(1), delta(1), epsilon(1). F(0) has three main subunits: a(1), b(2) and c(10-14). The alpha and beta chains form an alternating ring which encloses part of the gamma chain. F(1) is attached to F(0) by a central stalk formed by the gamma and epsilon chains, while a peripheral stalk is formed by the delta and b chains.</text>
</comment>
<evidence type="ECO:0000256" key="14">
    <source>
        <dbReference type="SAM" id="Coils"/>
    </source>
</evidence>
<evidence type="ECO:0000256" key="8">
    <source>
        <dbReference type="ARBA" id="ARBA00023136"/>
    </source>
</evidence>
<comment type="similarity">
    <text evidence="1 12 13">Belongs to the ATPase B chain family.</text>
</comment>
<dbReference type="InterPro" id="IPR050059">
    <property type="entry name" value="ATP_synthase_B_chain"/>
</dbReference>
<dbReference type="STRING" id="1802363.A2682_00965"/>
<dbReference type="GO" id="GO:0012505">
    <property type="term" value="C:endomembrane system"/>
    <property type="evidence" value="ECO:0007669"/>
    <property type="project" value="UniProtKB-SubCell"/>
</dbReference>
<dbReference type="GO" id="GO:0005886">
    <property type="term" value="C:plasma membrane"/>
    <property type="evidence" value="ECO:0007669"/>
    <property type="project" value="UniProtKB-SubCell"/>
</dbReference>
<dbReference type="Pfam" id="PF00430">
    <property type="entry name" value="ATP-synt_B"/>
    <property type="match status" value="1"/>
</dbReference>
<evidence type="ECO:0000256" key="6">
    <source>
        <dbReference type="ARBA" id="ARBA00022989"/>
    </source>
</evidence>
<evidence type="ECO:0000313" key="15">
    <source>
        <dbReference type="EMBL" id="OHA49222.1"/>
    </source>
</evidence>
<evidence type="ECO:0000256" key="11">
    <source>
        <dbReference type="ARBA" id="ARBA00037847"/>
    </source>
</evidence>
<evidence type="ECO:0000256" key="7">
    <source>
        <dbReference type="ARBA" id="ARBA00023065"/>
    </source>
</evidence>
<dbReference type="Proteomes" id="UP000178690">
    <property type="component" value="Unassembled WGS sequence"/>
</dbReference>
<keyword evidence="4 12" id="KW-0812">Transmembrane</keyword>
<protein>
    <recommendedName>
        <fullName evidence="12">ATP synthase subunit b</fullName>
    </recommendedName>
    <alternativeName>
        <fullName evidence="12">ATP synthase F(0) sector subunit b</fullName>
    </alternativeName>
    <alternativeName>
        <fullName evidence="12">ATPase subunit I</fullName>
    </alternativeName>
    <alternativeName>
        <fullName evidence="12">F-type ATPase subunit b</fullName>
        <shortName evidence="12">F-ATPase subunit b</shortName>
    </alternativeName>
</protein>
<dbReference type="PANTHER" id="PTHR33445:SF1">
    <property type="entry name" value="ATP SYNTHASE SUBUNIT B"/>
    <property type="match status" value="1"/>
</dbReference>
<evidence type="ECO:0000256" key="1">
    <source>
        <dbReference type="ARBA" id="ARBA00005513"/>
    </source>
</evidence>
<evidence type="ECO:0000256" key="10">
    <source>
        <dbReference type="ARBA" id="ARBA00025198"/>
    </source>
</evidence>
<evidence type="ECO:0000256" key="9">
    <source>
        <dbReference type="ARBA" id="ARBA00023310"/>
    </source>
</evidence>
<keyword evidence="12" id="KW-1003">Cell membrane</keyword>
<sequence length="168" mass="19288">MSELFHTLGIDWRLLGAQVLNFAVLALLLTRFLYRPMMKMLDERREKAAVIGEQSLALAETRRAFEQEMARERASARQEADRIMEEARKKAGDARTRMLQEAEADAAAARERFRAELARERDRVFREAQHELAGLALFAAEKVLGRETNSSDTHRFVQEAVKELQGKK</sequence>
<dbReference type="CDD" id="cd06503">
    <property type="entry name" value="ATP-synt_Fo_b"/>
    <property type="match status" value="1"/>
</dbReference>
<comment type="caution">
    <text evidence="15">The sequence shown here is derived from an EMBL/GenBank/DDBJ whole genome shotgun (WGS) entry which is preliminary data.</text>
</comment>
<evidence type="ECO:0000256" key="13">
    <source>
        <dbReference type="RuleBase" id="RU003848"/>
    </source>
</evidence>
<gene>
    <name evidence="12" type="primary">atpF</name>
    <name evidence="15" type="ORF">A2682_00965</name>
</gene>
<dbReference type="GO" id="GO:0046961">
    <property type="term" value="F:proton-transporting ATPase activity, rotational mechanism"/>
    <property type="evidence" value="ECO:0007669"/>
    <property type="project" value="TreeGrafter"/>
</dbReference>
<organism evidence="15 16">
    <name type="scientific">Terrybacteria sp. (strain RIFCSPHIGHO2_01_FULL_58_15)</name>
    <dbReference type="NCBI Taxonomy" id="1802363"/>
    <lineage>
        <taxon>Bacteria</taxon>
        <taxon>Candidatus Terryibacteriota</taxon>
    </lineage>
</organism>
<keyword evidence="2 12" id="KW-0813">Transport</keyword>
<dbReference type="GO" id="GO:0045259">
    <property type="term" value="C:proton-transporting ATP synthase complex"/>
    <property type="evidence" value="ECO:0007669"/>
    <property type="project" value="UniProtKB-KW"/>
</dbReference>
<keyword evidence="5 12" id="KW-0375">Hydrogen ion transport</keyword>
<dbReference type="PANTHER" id="PTHR33445">
    <property type="entry name" value="ATP SYNTHASE SUBUNIT B', CHLOROPLASTIC"/>
    <property type="match status" value="1"/>
</dbReference>